<dbReference type="UniPathway" id="UPA00940"/>
<dbReference type="NCBIfam" id="NF000940">
    <property type="entry name" value="PRK00094.1-2"/>
    <property type="match status" value="1"/>
</dbReference>
<protein>
    <recommendedName>
        <fullName evidence="7">Glycerol-3-phosphate dehydrogenase [NAD(P)+]</fullName>
        <ecNumber evidence="7">1.1.1.94</ecNumber>
    </recommendedName>
    <alternativeName>
        <fullName evidence="7">NAD(P)(+)-dependent glycerol-3-phosphate dehydrogenase</fullName>
    </alternativeName>
    <alternativeName>
        <fullName evidence="7">NAD(P)H-dependent dihydroxyacetone-phosphate reductase</fullName>
    </alternativeName>
</protein>
<organism evidence="15 16">
    <name type="scientific">Limimaricola pyoseonensis</name>
    <dbReference type="NCBI Taxonomy" id="521013"/>
    <lineage>
        <taxon>Bacteria</taxon>
        <taxon>Pseudomonadati</taxon>
        <taxon>Pseudomonadota</taxon>
        <taxon>Alphaproteobacteria</taxon>
        <taxon>Rhodobacterales</taxon>
        <taxon>Paracoccaceae</taxon>
        <taxon>Limimaricola</taxon>
    </lineage>
</organism>
<feature type="binding site" evidence="7">
    <location>
        <position position="185"/>
    </location>
    <ligand>
        <name>sn-glycerol 3-phosphate</name>
        <dbReference type="ChEBI" id="CHEBI:57597"/>
    </ligand>
</feature>
<dbReference type="Proteomes" id="UP000198922">
    <property type="component" value="Unassembled WGS sequence"/>
</dbReference>
<feature type="binding site" evidence="7">
    <location>
        <position position="249"/>
    </location>
    <ligand>
        <name>sn-glycerol 3-phosphate</name>
        <dbReference type="ChEBI" id="CHEBI:57597"/>
    </ligand>
</feature>
<dbReference type="InterPro" id="IPR006109">
    <property type="entry name" value="G3P_DH_NAD-dep_C"/>
</dbReference>
<evidence type="ECO:0000256" key="12">
    <source>
        <dbReference type="RuleBase" id="RU000439"/>
    </source>
</evidence>
<dbReference type="GO" id="GO:0046168">
    <property type="term" value="P:glycerol-3-phosphate catabolic process"/>
    <property type="evidence" value="ECO:0007669"/>
    <property type="project" value="InterPro"/>
</dbReference>
<evidence type="ECO:0000256" key="4">
    <source>
        <dbReference type="ARBA" id="ARBA00023098"/>
    </source>
</evidence>
<dbReference type="AlphaFoldDB" id="A0A1G7EJH9"/>
<proteinExistence type="inferred from homology"/>
<dbReference type="PANTHER" id="PTHR11728:SF1">
    <property type="entry name" value="GLYCEROL-3-PHOSPHATE DEHYDROGENASE [NAD(+)] 2, CHLOROPLASTIC"/>
    <property type="match status" value="1"/>
</dbReference>
<feature type="domain" description="Glycerol-3-phosphate dehydrogenase NAD-dependent N-terminal" evidence="13">
    <location>
        <begin position="3"/>
        <end position="153"/>
    </location>
</feature>
<dbReference type="Gene3D" id="1.10.1040.10">
    <property type="entry name" value="N-(1-d-carboxylethyl)-l-norvaline Dehydrogenase, domain 2"/>
    <property type="match status" value="1"/>
</dbReference>
<feature type="binding site" evidence="7">
    <location>
        <position position="248"/>
    </location>
    <ligand>
        <name>sn-glycerol 3-phosphate</name>
        <dbReference type="ChEBI" id="CHEBI:57597"/>
    </ligand>
</feature>
<comment type="caution">
    <text evidence="7">Lacks conserved residue(s) required for the propagation of feature annotation.</text>
</comment>
<dbReference type="InterPro" id="IPR011128">
    <property type="entry name" value="G3P_DH_NAD-dep_N"/>
</dbReference>
<comment type="similarity">
    <text evidence="1 7 11">Belongs to the NAD-dependent glycerol-3-phosphate dehydrogenase family.</text>
</comment>
<feature type="binding site" evidence="7">
    <location>
        <position position="31"/>
    </location>
    <ligand>
        <name>NADPH</name>
        <dbReference type="ChEBI" id="CHEBI:57783"/>
    </ligand>
</feature>
<keyword evidence="7 10" id="KW-0520">NAD</keyword>
<dbReference type="GO" id="GO:0141152">
    <property type="term" value="F:glycerol-3-phosphate dehydrogenase (NAD+) activity"/>
    <property type="evidence" value="ECO:0007669"/>
    <property type="project" value="RHEA"/>
</dbReference>
<evidence type="ECO:0000259" key="13">
    <source>
        <dbReference type="Pfam" id="PF01210"/>
    </source>
</evidence>
<dbReference type="PRINTS" id="PR00077">
    <property type="entry name" value="GPDHDRGNASE"/>
</dbReference>
<feature type="binding site" evidence="7">
    <location>
        <position position="132"/>
    </location>
    <ligand>
        <name>sn-glycerol 3-phosphate</name>
        <dbReference type="ChEBI" id="CHEBI:57597"/>
    </ligand>
</feature>
<feature type="binding site" evidence="7">
    <location>
        <position position="134"/>
    </location>
    <ligand>
        <name>NADPH</name>
        <dbReference type="ChEBI" id="CHEBI:57783"/>
    </ligand>
</feature>
<feature type="binding site" evidence="7">
    <location>
        <position position="249"/>
    </location>
    <ligand>
        <name>NADPH</name>
        <dbReference type="ChEBI" id="CHEBI:57783"/>
    </ligand>
</feature>
<dbReference type="Pfam" id="PF01210">
    <property type="entry name" value="NAD_Gly3P_dh_N"/>
    <property type="match status" value="1"/>
</dbReference>
<keyword evidence="6 7" id="KW-1208">Phospholipid metabolism</keyword>
<dbReference type="Pfam" id="PF07479">
    <property type="entry name" value="NAD_Gly3P_dh_C"/>
    <property type="match status" value="1"/>
</dbReference>
<evidence type="ECO:0000256" key="1">
    <source>
        <dbReference type="ARBA" id="ARBA00011009"/>
    </source>
</evidence>
<keyword evidence="7" id="KW-0547">Nucleotide-binding</keyword>
<comment type="catalytic activity">
    <reaction evidence="7 12">
        <text>sn-glycerol 3-phosphate + NADP(+) = dihydroxyacetone phosphate + NADPH + H(+)</text>
        <dbReference type="Rhea" id="RHEA:11096"/>
        <dbReference type="ChEBI" id="CHEBI:15378"/>
        <dbReference type="ChEBI" id="CHEBI:57597"/>
        <dbReference type="ChEBI" id="CHEBI:57642"/>
        <dbReference type="ChEBI" id="CHEBI:57783"/>
        <dbReference type="ChEBI" id="CHEBI:58349"/>
        <dbReference type="EC" id="1.1.1.94"/>
    </reaction>
</comment>
<feature type="binding site" evidence="7">
    <location>
        <position position="269"/>
    </location>
    <ligand>
        <name>NADPH</name>
        <dbReference type="ChEBI" id="CHEBI:57783"/>
    </ligand>
</feature>
<evidence type="ECO:0000256" key="11">
    <source>
        <dbReference type="RuleBase" id="RU000437"/>
    </source>
</evidence>
<feature type="binding site" evidence="9">
    <location>
        <position position="102"/>
    </location>
    <ligand>
        <name>substrate</name>
    </ligand>
</feature>
<evidence type="ECO:0000256" key="2">
    <source>
        <dbReference type="ARBA" id="ARBA00022516"/>
    </source>
</evidence>
<dbReference type="STRING" id="521013.SAMN04488567_2193"/>
<accession>A0A1G7EJH9</accession>
<feature type="binding site" evidence="7">
    <location>
        <position position="238"/>
    </location>
    <ligand>
        <name>sn-glycerol 3-phosphate</name>
        <dbReference type="ChEBI" id="CHEBI:57597"/>
    </ligand>
</feature>
<keyword evidence="5 7" id="KW-0594">Phospholipid biosynthesis</keyword>
<dbReference type="PANTHER" id="PTHR11728">
    <property type="entry name" value="GLYCEROL-3-PHOSPHATE DEHYDROGENASE"/>
    <property type="match status" value="1"/>
</dbReference>
<comment type="subcellular location">
    <subcellularLocation>
        <location evidence="7">Cytoplasm</location>
    </subcellularLocation>
</comment>
<dbReference type="PIRSF" id="PIRSF000114">
    <property type="entry name" value="Glycerol-3-P_dh"/>
    <property type="match status" value="1"/>
</dbReference>
<evidence type="ECO:0000256" key="3">
    <source>
        <dbReference type="ARBA" id="ARBA00023002"/>
    </source>
</evidence>
<feature type="binding site" evidence="9">
    <location>
        <begin position="249"/>
        <end position="250"/>
    </location>
    <ligand>
        <name>substrate</name>
    </ligand>
</feature>
<feature type="binding site" evidence="10">
    <location>
        <position position="134"/>
    </location>
    <ligand>
        <name>NAD(+)</name>
        <dbReference type="ChEBI" id="CHEBI:57540"/>
    </ligand>
</feature>
<keyword evidence="16" id="KW-1185">Reference proteome</keyword>
<evidence type="ECO:0000313" key="16">
    <source>
        <dbReference type="Proteomes" id="UP000198922"/>
    </source>
</evidence>
<dbReference type="GO" id="GO:0006650">
    <property type="term" value="P:glycerophospholipid metabolic process"/>
    <property type="evidence" value="ECO:0007669"/>
    <property type="project" value="UniProtKB-UniRule"/>
</dbReference>
<dbReference type="GO" id="GO:0005975">
    <property type="term" value="P:carbohydrate metabolic process"/>
    <property type="evidence" value="ECO:0007669"/>
    <property type="project" value="InterPro"/>
</dbReference>
<keyword evidence="3 7" id="KW-0560">Oxidoreductase</keyword>
<evidence type="ECO:0000313" key="15">
    <source>
        <dbReference type="EMBL" id="SDE63832.1"/>
    </source>
</evidence>
<dbReference type="InterPro" id="IPR013328">
    <property type="entry name" value="6PGD_dom2"/>
</dbReference>
<evidence type="ECO:0000256" key="5">
    <source>
        <dbReference type="ARBA" id="ARBA00023209"/>
    </source>
</evidence>
<comment type="catalytic activity">
    <reaction evidence="7">
        <text>sn-glycerol 3-phosphate + NAD(+) = dihydroxyacetone phosphate + NADH + H(+)</text>
        <dbReference type="Rhea" id="RHEA:11092"/>
        <dbReference type="ChEBI" id="CHEBI:15378"/>
        <dbReference type="ChEBI" id="CHEBI:57540"/>
        <dbReference type="ChEBI" id="CHEBI:57597"/>
        <dbReference type="ChEBI" id="CHEBI:57642"/>
        <dbReference type="ChEBI" id="CHEBI:57945"/>
        <dbReference type="EC" id="1.1.1.94"/>
    </reaction>
</comment>
<feature type="domain" description="Glycerol-3-phosphate dehydrogenase NAD-dependent C-terminal" evidence="14">
    <location>
        <begin position="174"/>
        <end position="310"/>
    </location>
</feature>
<comment type="function">
    <text evidence="7">Catalyzes the reduction of the glycolytic intermediate dihydroxyacetone phosphate (DHAP) to sn-glycerol 3-phosphate (G3P), the key precursor for phospholipid synthesis.</text>
</comment>
<feature type="active site" description="Proton acceptor" evidence="7 8">
    <location>
        <position position="185"/>
    </location>
</feature>
<feature type="binding site" evidence="7">
    <location>
        <position position="102"/>
    </location>
    <ligand>
        <name>NADPH</name>
        <dbReference type="ChEBI" id="CHEBI:57783"/>
    </ligand>
</feature>
<dbReference type="Gene3D" id="3.40.50.720">
    <property type="entry name" value="NAD(P)-binding Rossmann-like Domain"/>
    <property type="match status" value="1"/>
</dbReference>
<dbReference type="EMBL" id="FNAT01000003">
    <property type="protein sequence ID" value="SDE63832.1"/>
    <property type="molecule type" value="Genomic_DNA"/>
</dbReference>
<feature type="binding site" evidence="7">
    <location>
        <position position="250"/>
    </location>
    <ligand>
        <name>sn-glycerol 3-phosphate</name>
        <dbReference type="ChEBI" id="CHEBI:57597"/>
    </ligand>
</feature>
<feature type="binding site" evidence="10">
    <location>
        <begin position="7"/>
        <end position="12"/>
    </location>
    <ligand>
        <name>NAD(+)</name>
        <dbReference type="ChEBI" id="CHEBI:57540"/>
    </ligand>
</feature>
<dbReference type="GO" id="GO:0008654">
    <property type="term" value="P:phospholipid biosynthetic process"/>
    <property type="evidence" value="ECO:0007669"/>
    <property type="project" value="UniProtKB-KW"/>
</dbReference>
<dbReference type="InterPro" id="IPR036291">
    <property type="entry name" value="NAD(P)-bd_dom_sf"/>
</dbReference>
<dbReference type="GO" id="GO:0051287">
    <property type="term" value="F:NAD binding"/>
    <property type="evidence" value="ECO:0007669"/>
    <property type="project" value="InterPro"/>
</dbReference>
<dbReference type="InterPro" id="IPR008927">
    <property type="entry name" value="6-PGluconate_DH-like_C_sf"/>
</dbReference>
<comment type="pathway">
    <text evidence="7">Membrane lipid metabolism; glycerophospholipid metabolism.</text>
</comment>
<dbReference type="EC" id="1.1.1.94" evidence="7"/>
<keyword evidence="4 7" id="KW-0443">Lipid metabolism</keyword>
<dbReference type="GO" id="GO:0005829">
    <property type="term" value="C:cytosol"/>
    <property type="evidence" value="ECO:0007669"/>
    <property type="project" value="TreeGrafter"/>
</dbReference>
<dbReference type="OrthoDB" id="9812273at2"/>
<feature type="binding site" evidence="7">
    <location>
        <position position="130"/>
    </location>
    <ligand>
        <name>sn-glycerol 3-phosphate</name>
        <dbReference type="ChEBI" id="CHEBI:57597"/>
    </ligand>
</feature>
<dbReference type="SUPFAM" id="SSF51735">
    <property type="entry name" value="NAD(P)-binding Rossmann-fold domains"/>
    <property type="match status" value="1"/>
</dbReference>
<keyword evidence="7" id="KW-0521">NADP</keyword>
<evidence type="ECO:0000259" key="14">
    <source>
        <dbReference type="Pfam" id="PF07479"/>
    </source>
</evidence>
<dbReference type="InterPro" id="IPR006168">
    <property type="entry name" value="G3P_DH_NAD-dep"/>
</dbReference>
<dbReference type="SUPFAM" id="SSF48179">
    <property type="entry name" value="6-phosphogluconate dehydrogenase C-terminal domain-like"/>
    <property type="match status" value="1"/>
</dbReference>
<reference evidence="16" key="1">
    <citation type="submission" date="2016-10" db="EMBL/GenBank/DDBJ databases">
        <authorList>
            <person name="Varghese N."/>
            <person name="Submissions S."/>
        </authorList>
    </citation>
    <scope>NUCLEOTIDE SEQUENCE [LARGE SCALE GENOMIC DNA]</scope>
    <source>
        <strain evidence="16">DSM 21424</strain>
    </source>
</reference>
<feature type="binding site" evidence="7">
    <location>
        <position position="270"/>
    </location>
    <ligand>
        <name>NADPH</name>
        <dbReference type="ChEBI" id="CHEBI:57783"/>
    </ligand>
</feature>
<evidence type="ECO:0000256" key="6">
    <source>
        <dbReference type="ARBA" id="ARBA00023264"/>
    </source>
</evidence>
<sequence>MRIGIAGAGAFGSALAVTLARAGREVTLWARDEGAVQTMRDTRRAVRLPDVDLPAGIDPVSELSSLFSCDTILLALPAQVTRGFLEAHAGALSGRTLVACAKGLDLTTLTGQGAIVVESVPDAVPALLTGPSFAADIARGLPTALTLACPDDAAGRALQHDLSTPDLRLYRSTDLAGAELGGALKNVIAIACGACIGAGFGDSARAALMTRGFAEMQRLAAALGARPETLMGLSGFGDLVLTCSSELSRNYRYGLALGRHEDWDAATTVEGAHTARAVADLATKRGLDLPISAVTARMVAGELTPQQALETLINRPLKEE</sequence>
<name>A0A1G7EJH9_9RHOB</name>
<dbReference type="GO" id="GO:0046167">
    <property type="term" value="P:glycerol-3-phosphate biosynthetic process"/>
    <property type="evidence" value="ECO:0007669"/>
    <property type="project" value="UniProtKB-UniRule"/>
</dbReference>
<keyword evidence="7" id="KW-0963">Cytoplasm</keyword>
<keyword evidence="2 7" id="KW-0444">Lipid biosynthesis</keyword>
<evidence type="ECO:0000256" key="10">
    <source>
        <dbReference type="PIRSR" id="PIRSR000114-3"/>
    </source>
</evidence>
<feature type="binding site" evidence="7">
    <location>
        <position position="102"/>
    </location>
    <ligand>
        <name>sn-glycerol 3-phosphate</name>
        <dbReference type="ChEBI" id="CHEBI:57597"/>
    </ligand>
</feature>
<evidence type="ECO:0000256" key="8">
    <source>
        <dbReference type="PIRSR" id="PIRSR000114-1"/>
    </source>
</evidence>
<feature type="binding site" evidence="10">
    <location>
        <position position="249"/>
    </location>
    <ligand>
        <name>NAD(+)</name>
        <dbReference type="ChEBI" id="CHEBI:57540"/>
    </ligand>
</feature>
<dbReference type="GO" id="GO:0141153">
    <property type="term" value="F:glycerol-3-phosphate dehydrogenase (NADP+) activity"/>
    <property type="evidence" value="ECO:0007669"/>
    <property type="project" value="RHEA"/>
</dbReference>
<evidence type="ECO:0000256" key="7">
    <source>
        <dbReference type="HAMAP-Rule" id="MF_00394"/>
    </source>
</evidence>
<dbReference type="NCBIfam" id="NF000942">
    <property type="entry name" value="PRK00094.1-4"/>
    <property type="match status" value="1"/>
</dbReference>
<dbReference type="HAMAP" id="MF_00394">
    <property type="entry name" value="NAD_Glyc3P_dehydrog"/>
    <property type="match status" value="1"/>
</dbReference>
<dbReference type="RefSeq" id="WP_090111880.1">
    <property type="nucleotide sequence ID" value="NZ_FNAT01000003.1"/>
</dbReference>
<dbReference type="PROSITE" id="PS00957">
    <property type="entry name" value="NAD_G3PDH"/>
    <property type="match status" value="1"/>
</dbReference>
<gene>
    <name evidence="7" type="primary">gpsA</name>
    <name evidence="15" type="ORF">SAMN04488567_2193</name>
</gene>
<evidence type="ECO:0000256" key="9">
    <source>
        <dbReference type="PIRSR" id="PIRSR000114-2"/>
    </source>
</evidence>
<feature type="binding site" evidence="7">
    <location>
        <position position="11"/>
    </location>
    <ligand>
        <name>NADPH</name>
        <dbReference type="ChEBI" id="CHEBI:57783"/>
    </ligand>
</feature>